<proteinExistence type="predicted"/>
<accession>A0A3P3F3H3</accession>
<protein>
    <submittedName>
        <fullName evidence="1">Uncharacterized protein</fullName>
    </submittedName>
</protein>
<dbReference type="Proteomes" id="UP000273786">
    <property type="component" value="Unassembled WGS sequence"/>
</dbReference>
<dbReference type="AlphaFoldDB" id="A0A3P3F3H3"/>
<dbReference type="GO" id="GO:0019748">
    <property type="term" value="P:secondary metabolic process"/>
    <property type="evidence" value="ECO:0007669"/>
    <property type="project" value="InterPro"/>
</dbReference>
<gene>
    <name evidence="1" type="ORF">EH240_30000</name>
</gene>
<reference evidence="1 2" key="1">
    <citation type="submission" date="2018-11" db="EMBL/GenBank/DDBJ databases">
        <title>the genome of Mesorhizobium tamadayense DSM 28320.</title>
        <authorList>
            <person name="Gao J."/>
        </authorList>
    </citation>
    <scope>NUCLEOTIDE SEQUENCE [LARGE SCALE GENOMIC DNA]</scope>
    <source>
        <strain evidence="1 2">DSM 28320</strain>
    </source>
</reference>
<name>A0A3P3F3H3_9HYPH</name>
<dbReference type="Pfam" id="PF04655">
    <property type="entry name" value="APH_6_hur"/>
    <property type="match status" value="1"/>
</dbReference>
<dbReference type="OrthoDB" id="3638028at2"/>
<keyword evidence="2" id="KW-1185">Reference proteome</keyword>
<comment type="caution">
    <text evidence="1">The sequence shown here is derived from an EMBL/GenBank/DDBJ whole genome shotgun (WGS) entry which is preliminary data.</text>
</comment>
<evidence type="ECO:0000313" key="2">
    <source>
        <dbReference type="Proteomes" id="UP000273786"/>
    </source>
</evidence>
<sequence length="56" mass="6132">MIWWDGVRDARVLEYNDDAILLERATADRSLVAMAQEGDDGAASLIATEIPGKANR</sequence>
<dbReference type="InterPro" id="IPR006748">
    <property type="entry name" value="NH2Glyco/OHUrea_AB-resist_kin"/>
</dbReference>
<dbReference type="GO" id="GO:0016773">
    <property type="term" value="F:phosphotransferase activity, alcohol group as acceptor"/>
    <property type="evidence" value="ECO:0007669"/>
    <property type="project" value="InterPro"/>
</dbReference>
<dbReference type="EMBL" id="RQXT01000053">
    <property type="protein sequence ID" value="RRH93189.1"/>
    <property type="molecule type" value="Genomic_DNA"/>
</dbReference>
<organism evidence="1 2">
    <name type="scientific">Mesorhizobium tamadayense</name>
    <dbReference type="NCBI Taxonomy" id="425306"/>
    <lineage>
        <taxon>Bacteria</taxon>
        <taxon>Pseudomonadati</taxon>
        <taxon>Pseudomonadota</taxon>
        <taxon>Alphaproteobacteria</taxon>
        <taxon>Hyphomicrobiales</taxon>
        <taxon>Phyllobacteriaceae</taxon>
        <taxon>Mesorhizobium</taxon>
    </lineage>
</organism>
<evidence type="ECO:0000313" key="1">
    <source>
        <dbReference type="EMBL" id="RRH93189.1"/>
    </source>
</evidence>